<gene>
    <name evidence="3" type="ORF">CIRG_03620</name>
</gene>
<feature type="region of interest" description="Disordered" evidence="1">
    <location>
        <begin position="37"/>
        <end position="56"/>
    </location>
</feature>
<dbReference type="AlphaFoldDB" id="A0A0J6YAV4"/>
<keyword evidence="2" id="KW-1133">Transmembrane helix</keyword>
<evidence type="ECO:0000256" key="2">
    <source>
        <dbReference type="SAM" id="Phobius"/>
    </source>
</evidence>
<protein>
    <submittedName>
        <fullName evidence="3">Uncharacterized protein</fullName>
    </submittedName>
</protein>
<keyword evidence="2" id="KW-0812">Transmembrane</keyword>
<evidence type="ECO:0000256" key="1">
    <source>
        <dbReference type="SAM" id="MobiDB-lite"/>
    </source>
</evidence>
<accession>A0A0J6YAV4</accession>
<dbReference type="Proteomes" id="UP000054565">
    <property type="component" value="Unassembled WGS sequence"/>
</dbReference>
<feature type="transmembrane region" description="Helical" evidence="2">
    <location>
        <begin position="15"/>
        <end position="32"/>
    </location>
</feature>
<keyword evidence="2" id="KW-0472">Membrane</keyword>
<evidence type="ECO:0000313" key="3">
    <source>
        <dbReference type="EMBL" id="KMP03928.1"/>
    </source>
</evidence>
<reference evidence="4" key="1">
    <citation type="journal article" date="2010" name="Genome Res.">
        <title>Population genomic sequencing of Coccidioides fungi reveals recent hybridization and transposon control.</title>
        <authorList>
            <person name="Neafsey D.E."/>
            <person name="Barker B.M."/>
            <person name="Sharpton T.J."/>
            <person name="Stajich J.E."/>
            <person name="Park D.J."/>
            <person name="Whiston E."/>
            <person name="Hung C.-Y."/>
            <person name="McMahan C."/>
            <person name="White J."/>
            <person name="Sykes S."/>
            <person name="Heiman D."/>
            <person name="Young S."/>
            <person name="Zeng Q."/>
            <person name="Abouelleil A."/>
            <person name="Aftuck L."/>
            <person name="Bessette D."/>
            <person name="Brown A."/>
            <person name="FitzGerald M."/>
            <person name="Lui A."/>
            <person name="Macdonald J.P."/>
            <person name="Priest M."/>
            <person name="Orbach M.J."/>
            <person name="Galgiani J.N."/>
            <person name="Kirkland T.N."/>
            <person name="Cole G.T."/>
            <person name="Birren B.W."/>
            <person name="Henn M.R."/>
            <person name="Taylor J.W."/>
            <person name="Rounsley S.D."/>
        </authorList>
    </citation>
    <scope>NUCLEOTIDE SEQUENCE [LARGE SCALE GENOMIC DNA]</scope>
    <source>
        <strain evidence="4">RMSCC 2394</strain>
    </source>
</reference>
<sequence length="99" mass="11256">MKDGEQKWMKCRGRGFPIGWIFNFSAVYWLIAGNTKMHRHGQPPPQSRAKPVADVGGEVSSPIESQALRSFGRARVSIFQTPAPFEKRLLPLRMWIFGL</sequence>
<organism evidence="3 4">
    <name type="scientific">Coccidioides immitis RMSCC 2394</name>
    <dbReference type="NCBI Taxonomy" id="404692"/>
    <lineage>
        <taxon>Eukaryota</taxon>
        <taxon>Fungi</taxon>
        <taxon>Dikarya</taxon>
        <taxon>Ascomycota</taxon>
        <taxon>Pezizomycotina</taxon>
        <taxon>Eurotiomycetes</taxon>
        <taxon>Eurotiomycetidae</taxon>
        <taxon>Onygenales</taxon>
        <taxon>Onygenaceae</taxon>
        <taxon>Coccidioides</taxon>
    </lineage>
</organism>
<evidence type="ECO:0000313" key="4">
    <source>
        <dbReference type="Proteomes" id="UP000054565"/>
    </source>
</evidence>
<name>A0A0J6YAV4_COCIT</name>
<dbReference type="EMBL" id="DS028094">
    <property type="protein sequence ID" value="KMP03928.1"/>
    <property type="molecule type" value="Genomic_DNA"/>
</dbReference>
<proteinExistence type="predicted"/>